<dbReference type="OrthoDB" id="40902at2759"/>
<evidence type="ECO:0000256" key="5">
    <source>
        <dbReference type="ARBA" id="ARBA00022840"/>
    </source>
</evidence>
<evidence type="ECO:0000313" key="9">
    <source>
        <dbReference type="Proteomes" id="UP000652761"/>
    </source>
</evidence>
<feature type="domain" description="Protein kinase" evidence="7">
    <location>
        <begin position="1"/>
        <end position="116"/>
    </location>
</feature>
<organism evidence="8 9">
    <name type="scientific">Colocasia esculenta</name>
    <name type="common">Wild taro</name>
    <name type="synonym">Arum esculentum</name>
    <dbReference type="NCBI Taxonomy" id="4460"/>
    <lineage>
        <taxon>Eukaryota</taxon>
        <taxon>Viridiplantae</taxon>
        <taxon>Streptophyta</taxon>
        <taxon>Embryophyta</taxon>
        <taxon>Tracheophyta</taxon>
        <taxon>Spermatophyta</taxon>
        <taxon>Magnoliopsida</taxon>
        <taxon>Liliopsida</taxon>
        <taxon>Araceae</taxon>
        <taxon>Aroideae</taxon>
        <taxon>Colocasieae</taxon>
        <taxon>Colocasia</taxon>
    </lineage>
</organism>
<evidence type="ECO:0000256" key="1">
    <source>
        <dbReference type="ARBA" id="ARBA00022527"/>
    </source>
</evidence>
<keyword evidence="9" id="KW-1185">Reference proteome</keyword>
<keyword evidence="6" id="KW-0732">Signal</keyword>
<name>A0A843XS78_COLES</name>
<comment type="caution">
    <text evidence="8">The sequence shown here is derived from an EMBL/GenBank/DDBJ whole genome shotgun (WGS) entry which is preliminary data.</text>
</comment>
<dbReference type="GO" id="GO:0005524">
    <property type="term" value="F:ATP binding"/>
    <property type="evidence" value="ECO:0007669"/>
    <property type="project" value="UniProtKB-KW"/>
</dbReference>
<dbReference type="AlphaFoldDB" id="A0A843XS78"/>
<gene>
    <name evidence="8" type="ORF">Taro_055059</name>
</gene>
<dbReference type="PANTHER" id="PTHR24349">
    <property type="entry name" value="SERINE/THREONINE-PROTEIN KINASE"/>
    <property type="match status" value="1"/>
</dbReference>
<dbReference type="EMBL" id="NMUH01011966">
    <property type="protein sequence ID" value="MQM22013.1"/>
    <property type="molecule type" value="Genomic_DNA"/>
</dbReference>
<keyword evidence="2" id="KW-0808">Transferase</keyword>
<dbReference type="InterPro" id="IPR000719">
    <property type="entry name" value="Prot_kinase_dom"/>
</dbReference>
<dbReference type="PROSITE" id="PS50011">
    <property type="entry name" value="PROTEIN_KINASE_DOM"/>
    <property type="match status" value="1"/>
</dbReference>
<keyword evidence="5" id="KW-0067">ATP-binding</keyword>
<feature type="chain" id="PRO_5032816947" description="Protein kinase domain-containing protein" evidence="6">
    <location>
        <begin position="21"/>
        <end position="116"/>
    </location>
</feature>
<accession>A0A843XS78</accession>
<protein>
    <recommendedName>
        <fullName evidence="7">Protein kinase domain-containing protein</fullName>
    </recommendedName>
</protein>
<evidence type="ECO:0000256" key="6">
    <source>
        <dbReference type="SAM" id="SignalP"/>
    </source>
</evidence>
<evidence type="ECO:0000259" key="7">
    <source>
        <dbReference type="PROSITE" id="PS50011"/>
    </source>
</evidence>
<sequence length="116" mass="12657">MIGLPLEILFFLIVASSAVAKFHQLLVGHLHVVSVHGVYEDDDALHLVLNFCPNLDVFDQITACGGPFLEVEAVAVMQPLMEVITPYHRQGVAHATSSCPFNSRGRLRLADFGSVD</sequence>
<dbReference type="Gene3D" id="1.10.510.10">
    <property type="entry name" value="Transferase(Phosphotransferase) domain 1"/>
    <property type="match status" value="1"/>
</dbReference>
<feature type="signal peptide" evidence="6">
    <location>
        <begin position="1"/>
        <end position="20"/>
    </location>
</feature>
<evidence type="ECO:0000256" key="2">
    <source>
        <dbReference type="ARBA" id="ARBA00022679"/>
    </source>
</evidence>
<dbReference type="GO" id="GO:0004674">
    <property type="term" value="F:protein serine/threonine kinase activity"/>
    <property type="evidence" value="ECO:0007669"/>
    <property type="project" value="UniProtKB-KW"/>
</dbReference>
<dbReference type="Gene3D" id="3.30.200.20">
    <property type="entry name" value="Phosphorylase Kinase, domain 1"/>
    <property type="match status" value="1"/>
</dbReference>
<dbReference type="Proteomes" id="UP000652761">
    <property type="component" value="Unassembled WGS sequence"/>
</dbReference>
<proteinExistence type="predicted"/>
<keyword evidence="4" id="KW-0418">Kinase</keyword>
<reference evidence="8" key="1">
    <citation type="submission" date="2017-07" db="EMBL/GenBank/DDBJ databases">
        <title>Taro Niue Genome Assembly and Annotation.</title>
        <authorList>
            <person name="Atibalentja N."/>
            <person name="Keating K."/>
            <person name="Fields C.J."/>
        </authorList>
    </citation>
    <scope>NUCLEOTIDE SEQUENCE</scope>
    <source>
        <strain evidence="8">Niue_2</strain>
        <tissue evidence="8">Leaf</tissue>
    </source>
</reference>
<evidence type="ECO:0000313" key="8">
    <source>
        <dbReference type="EMBL" id="MQM22013.1"/>
    </source>
</evidence>
<dbReference type="InterPro" id="IPR011009">
    <property type="entry name" value="Kinase-like_dom_sf"/>
</dbReference>
<evidence type="ECO:0000256" key="3">
    <source>
        <dbReference type="ARBA" id="ARBA00022741"/>
    </source>
</evidence>
<keyword evidence="1" id="KW-0723">Serine/threonine-protein kinase</keyword>
<dbReference type="SUPFAM" id="SSF56112">
    <property type="entry name" value="Protein kinase-like (PK-like)"/>
    <property type="match status" value="1"/>
</dbReference>
<keyword evidence="3" id="KW-0547">Nucleotide-binding</keyword>
<dbReference type="InterPro" id="IPR050205">
    <property type="entry name" value="CDPK_Ser/Thr_kinases"/>
</dbReference>
<evidence type="ECO:0000256" key="4">
    <source>
        <dbReference type="ARBA" id="ARBA00022777"/>
    </source>
</evidence>